<dbReference type="InterPro" id="IPR044857">
    <property type="entry name" value="T7SS_EccB_R1"/>
</dbReference>
<dbReference type="PANTHER" id="PTHR40765:SF2">
    <property type="entry name" value="ESX-2 SECRETION SYSTEM ATPASE ECCB2"/>
    <property type="match status" value="1"/>
</dbReference>
<keyword evidence="3" id="KW-1185">Reference proteome</keyword>
<feature type="transmembrane region" description="Helical" evidence="1">
    <location>
        <begin position="39"/>
        <end position="61"/>
    </location>
</feature>
<comment type="caution">
    <text evidence="2">The sequence shown here is derived from an EMBL/GenBank/DDBJ whole genome shotgun (WGS) entry which is preliminary data.</text>
</comment>
<proteinExistence type="predicted"/>
<protein>
    <submittedName>
        <fullName evidence="2">Type VII secretion protein EccB</fullName>
    </submittedName>
</protein>
<dbReference type="Pfam" id="PF05108">
    <property type="entry name" value="T7SS_ESX1_EccB"/>
    <property type="match status" value="1"/>
</dbReference>
<organism evidence="2 3">
    <name type="scientific">Actinoplanes couchii</name>
    <dbReference type="NCBI Taxonomy" id="403638"/>
    <lineage>
        <taxon>Bacteria</taxon>
        <taxon>Bacillati</taxon>
        <taxon>Actinomycetota</taxon>
        <taxon>Actinomycetes</taxon>
        <taxon>Micromonosporales</taxon>
        <taxon>Micromonosporaceae</taxon>
        <taxon>Actinoplanes</taxon>
    </lineage>
</organism>
<evidence type="ECO:0000256" key="1">
    <source>
        <dbReference type="SAM" id="Phobius"/>
    </source>
</evidence>
<accession>A0ABQ3XJ53</accession>
<evidence type="ECO:0000313" key="3">
    <source>
        <dbReference type="Proteomes" id="UP000612282"/>
    </source>
</evidence>
<keyword evidence="1" id="KW-1133">Transmembrane helix</keyword>
<reference evidence="2 3" key="1">
    <citation type="submission" date="2021-01" db="EMBL/GenBank/DDBJ databases">
        <title>Whole genome shotgun sequence of Actinoplanes couchii NBRC 106145.</title>
        <authorList>
            <person name="Komaki H."/>
            <person name="Tamura T."/>
        </authorList>
    </citation>
    <scope>NUCLEOTIDE SEQUENCE [LARGE SCALE GENOMIC DNA]</scope>
    <source>
        <strain evidence="2 3">NBRC 106145</strain>
    </source>
</reference>
<dbReference type="Proteomes" id="UP000612282">
    <property type="component" value="Unassembled WGS sequence"/>
</dbReference>
<sequence length="441" mass="44862">MPSRQDELHSYQYSVQRVVAALVSHDPDPQRSPLRRAGVTALVSALVAALVVGGFGAYGLFTGLTLTDATNQNAVLMEKKTGARYVYLQSDGKLHPVLNFTSGMLLATGNPPELKSVSPDKLAKVPLGDPLGIPGAPDSLPASKSLLKGAWSVCADTAAGRARSTLLIGTAAAGGAAAAGGLLVEDSTGRTHLILGSQRFLLPAGKVDATVRALGWFGYRPWKVSAAWVDAIPAGPDLAPPAIQGRGQVSQIPGRRIGRVLTDDGKNLAVVLADGIAPLTELQAKLLTTEVGGTPLQVGAQFLDLPVSKSELSAAAEGLPATIPALTEAPATACVTSAGDAIKVNVKIPAGVAPAGTSRVDLISVARGAGAVVESAASPDAVAGSGTVSLVTDNGIQYPLAARELLAKLGYSGVQPTRIPAQLIAYLPIGPALDPVRAARP</sequence>
<dbReference type="RefSeq" id="WP_203802958.1">
    <property type="nucleotide sequence ID" value="NZ_BAAAQE010000013.1"/>
</dbReference>
<gene>
    <name evidence="2" type="ORF">Aco03nite_069290</name>
</gene>
<keyword evidence="1" id="KW-0812">Transmembrane</keyword>
<name>A0ABQ3XJ53_9ACTN</name>
<dbReference type="EMBL" id="BOMG01000086">
    <property type="protein sequence ID" value="GID58525.1"/>
    <property type="molecule type" value="Genomic_DNA"/>
</dbReference>
<dbReference type="Gene3D" id="3.30.2390.20">
    <property type="entry name" value="Type VII secretion system EccB, repeat 1 domain"/>
    <property type="match status" value="1"/>
</dbReference>
<dbReference type="InterPro" id="IPR007795">
    <property type="entry name" value="T7SS_EccB"/>
</dbReference>
<keyword evidence="1" id="KW-0472">Membrane</keyword>
<dbReference type="NCBIfam" id="TIGR03919">
    <property type="entry name" value="T7SS_EccB"/>
    <property type="match status" value="1"/>
</dbReference>
<dbReference type="PANTHER" id="PTHR40765">
    <property type="entry name" value="ESX-2 SECRETION SYSTEM ATPASE ECCB2"/>
    <property type="match status" value="1"/>
</dbReference>
<evidence type="ECO:0000313" key="2">
    <source>
        <dbReference type="EMBL" id="GID58525.1"/>
    </source>
</evidence>